<feature type="compositionally biased region" description="Acidic residues" evidence="1">
    <location>
        <begin position="634"/>
        <end position="643"/>
    </location>
</feature>
<feature type="compositionally biased region" description="Basic and acidic residues" evidence="1">
    <location>
        <begin position="43"/>
        <end position="64"/>
    </location>
</feature>
<dbReference type="OrthoDB" id="115435at2759"/>
<evidence type="ECO:0000313" key="4">
    <source>
        <dbReference type="Proteomes" id="UP000000715"/>
    </source>
</evidence>
<evidence type="ECO:0000259" key="3">
    <source>
        <dbReference type="Pfam" id="PF20846"/>
    </source>
</evidence>
<dbReference type="PANTHER" id="PTHR23095">
    <property type="entry name" value="PARANEOPLASTIC ANTIGEN"/>
    <property type="match status" value="1"/>
</dbReference>
<proteinExistence type="predicted"/>
<dbReference type="AlphaFoldDB" id="A0A8U0RH44"/>
<reference evidence="5" key="1">
    <citation type="submission" date="2025-08" db="UniProtKB">
        <authorList>
            <consortium name="RefSeq"/>
        </authorList>
    </citation>
    <scope>IDENTIFICATION</scope>
    <source>
        <tissue evidence="5">Brain</tissue>
    </source>
</reference>
<gene>
    <name evidence="5" type="primary">LOC123388462</name>
</gene>
<sequence>MARRSPGRRGGSALRRPRAPAPSPQCREWRRAGAGALAHVPRGARDRERKREREPRGRAGERGAHRPAAAPRSPCAPPAGASAGKDPDPEEGCGDLGRSLRVLAALHPTPCLILSSLSAAPSLVCVGNGFLPVVLAPRRQRLCTMAVTLLQDWCRWMGVSARRGLLILGIPENCDEAELHESLEAALWPLGHFTVLGKVFREEDNASAALVELDREVNYALVPRAIAGTGGPWNVVFVPRYSGEEFLNRVFHFLEQQGQMVETVAGVLGLGLRRVCWLRSVTQALQPLVETLRYERLGVFSGRDPLAPGEEPFEAWLDHASDMLQVWQSVSERERRRRLMEGLRGTALQLMHELLADNPARTAEDCLAALTQVFGDNATQRTIRMRCLTAHQQPGEGLSAFVLRLEVLLQKGIEKGALARGSADLLRLRHMLTRAIVPEPLDEVLRKLRMAGRCPSFLEMMGIVRESEAWEASLATIERAQAEERVRAQAQERVRAQAQERVRAQAEERVRAQAEEWVRAQAVRAQAEEWVRAQAEERVRAQAQERVRAQAEEGAGAQAKAEDDSMEERQLEEPEWEEEEDSHDRDTLPTDLGQASPSEVPGGPTPAHMGRASRAGPGGPGYEPEGLPQARDEEAGEPPEEGLEPIPEGLGNVDGAGETIPPVSSSG</sequence>
<dbReference type="InterPro" id="IPR026523">
    <property type="entry name" value="PNMA"/>
</dbReference>
<feature type="compositionally biased region" description="Basic and acidic residues" evidence="1">
    <location>
        <begin position="560"/>
        <end position="572"/>
    </location>
</feature>
<dbReference type="InterPro" id="IPR048271">
    <property type="entry name" value="PNMA_N"/>
</dbReference>
<dbReference type="GeneID" id="123388462"/>
<feature type="region of interest" description="Disordered" evidence="1">
    <location>
        <begin position="1"/>
        <end position="93"/>
    </location>
</feature>
<organism evidence="4 5">
    <name type="scientific">Mustela putorius furo</name>
    <name type="common">European domestic ferret</name>
    <name type="synonym">Mustela furo</name>
    <dbReference type="NCBI Taxonomy" id="9669"/>
    <lineage>
        <taxon>Eukaryota</taxon>
        <taxon>Metazoa</taxon>
        <taxon>Chordata</taxon>
        <taxon>Craniata</taxon>
        <taxon>Vertebrata</taxon>
        <taxon>Euteleostomi</taxon>
        <taxon>Mammalia</taxon>
        <taxon>Eutheria</taxon>
        <taxon>Laurasiatheria</taxon>
        <taxon>Carnivora</taxon>
        <taxon>Caniformia</taxon>
        <taxon>Musteloidea</taxon>
        <taxon>Mustelidae</taxon>
        <taxon>Mustelinae</taxon>
        <taxon>Mustela</taxon>
    </lineage>
</organism>
<dbReference type="RefSeq" id="XP_044924012.1">
    <property type="nucleotide sequence ID" value="XM_045068077.1"/>
</dbReference>
<dbReference type="Pfam" id="PF14893">
    <property type="entry name" value="PNMA"/>
    <property type="match status" value="1"/>
</dbReference>
<feature type="domain" description="Paraneoplastic antigen Ma-like C-terminal" evidence="2">
    <location>
        <begin position="300"/>
        <end position="461"/>
    </location>
</feature>
<dbReference type="PANTHER" id="PTHR23095:SF40">
    <property type="entry name" value="PARANEOPLASTIC ANTIGEN-LIKE PROTEIN 6A"/>
    <property type="match status" value="1"/>
</dbReference>
<protein>
    <submittedName>
        <fullName evidence="5">Paraneoplastic antigen-like protein 6B</fullName>
    </submittedName>
</protein>
<accession>A0A8U0RH44</accession>
<evidence type="ECO:0000259" key="2">
    <source>
        <dbReference type="Pfam" id="PF14893"/>
    </source>
</evidence>
<evidence type="ECO:0000256" key="1">
    <source>
        <dbReference type="SAM" id="MobiDB-lite"/>
    </source>
</evidence>
<feature type="domain" description="Paraneoplastic antigen Ma-like N-terminal" evidence="3">
    <location>
        <begin position="145"/>
        <end position="236"/>
    </location>
</feature>
<dbReference type="InterPro" id="IPR048270">
    <property type="entry name" value="PNMA_C"/>
</dbReference>
<feature type="compositionally biased region" description="Low complexity" evidence="1">
    <location>
        <begin position="66"/>
        <end position="84"/>
    </location>
</feature>
<keyword evidence="4" id="KW-1185">Reference proteome</keyword>
<dbReference type="Proteomes" id="UP000000715">
    <property type="component" value="Unplaced"/>
</dbReference>
<dbReference type="Pfam" id="PF20846">
    <property type="entry name" value="PNMA_N"/>
    <property type="match status" value="1"/>
</dbReference>
<feature type="region of interest" description="Disordered" evidence="1">
    <location>
        <begin position="544"/>
        <end position="667"/>
    </location>
</feature>
<evidence type="ECO:0000313" key="5">
    <source>
        <dbReference type="RefSeq" id="XP_044924012.1"/>
    </source>
</evidence>
<name>A0A8U0RH44_MUSPF</name>